<keyword evidence="1" id="KW-0479">Metal-binding</keyword>
<keyword evidence="1" id="KW-0904">Protein phosphatase</keyword>
<evidence type="ECO:0000256" key="1">
    <source>
        <dbReference type="RuleBase" id="RU366020"/>
    </source>
</evidence>
<feature type="compositionally biased region" description="Low complexity" evidence="2">
    <location>
        <begin position="250"/>
        <end position="265"/>
    </location>
</feature>
<dbReference type="VEuPathDB" id="AmoebaDB:NfTy_078920"/>
<keyword evidence="1" id="KW-0460">Magnesium</keyword>
<dbReference type="OrthoDB" id="60843at2759"/>
<organism evidence="4 5">
    <name type="scientific">Naegleria fowleri</name>
    <name type="common">Brain eating amoeba</name>
    <dbReference type="NCBI Taxonomy" id="5763"/>
    <lineage>
        <taxon>Eukaryota</taxon>
        <taxon>Discoba</taxon>
        <taxon>Heterolobosea</taxon>
        <taxon>Tetramitia</taxon>
        <taxon>Eutetramitia</taxon>
        <taxon>Vahlkampfiidae</taxon>
        <taxon>Naegleria</taxon>
    </lineage>
</organism>
<dbReference type="SMART" id="SM00331">
    <property type="entry name" value="PP2C_SIG"/>
    <property type="match status" value="1"/>
</dbReference>
<dbReference type="GO" id="GO:0046872">
    <property type="term" value="F:metal ion binding"/>
    <property type="evidence" value="ECO:0007669"/>
    <property type="project" value="UniProtKB-UniRule"/>
</dbReference>
<sequence length="550" mass="60241">MSSECSTMVQPAFAHENNQFKSFTSNSCSTESSISASEYATTIAAMKHQQHSDISSQQHPQYIETLLDLIDEEESNSDVDNMCHVDFSKSTAMDFESTSDEEPSNASLDLSDEDDNQNSSSYNEDSKTQQEKYAEPSSSSLFSDLPSASNMLRNSTRSILAPTSKLLSHSQGLVCSVFQSLSHGSNSSWSVSPATSPSSNNLFKHFHSSLLGMTSPQYISYKNLNNTNISSPRLSTTSIPQYLSRKQWLQQKPSSTTSQPSSDSPFVNEPRKQACGFGIGKKYAPPRSSDDSDYAEQCGEDAFFTFENDSFTIIGVADGVGGWIDQGVDPSHISNQLMLNCKLICEREINNTSFLSNPNKIMQAAYDMIVNEKQVQAGSTTCCVASFDKKNNILRTSNLGDSTCAVFRNGACIFVTQERQHYFNCPFQLGVVPAEISTAYHDLPEHAVNEEIVLQPEDVVVMATDGVWDNLFPEDVGALIVDLEDNVFADASQGSNASTPLQSHELAKCVTLQARTVSLDRNARTPFAVGSGFRFMGGKFDDITTVCFIA</sequence>
<dbReference type="OMA" id="SHELAKC"/>
<reference evidence="4 5" key="1">
    <citation type="journal article" date="2019" name="Sci. Rep.">
        <title>Nanopore sequencing improves the draft genome of the human pathogenic amoeba Naegleria fowleri.</title>
        <authorList>
            <person name="Liechti N."/>
            <person name="Schurch N."/>
            <person name="Bruggmann R."/>
            <person name="Wittwer M."/>
        </authorList>
    </citation>
    <scope>NUCLEOTIDE SEQUENCE [LARGE SCALE GENOMIC DNA]</scope>
    <source>
        <strain evidence="4 5">ATCC 30894</strain>
    </source>
</reference>
<dbReference type="PANTHER" id="PTHR12320">
    <property type="entry name" value="PROTEIN PHOSPHATASE 2C"/>
    <property type="match status" value="1"/>
</dbReference>
<dbReference type="EC" id="3.1.3.16" evidence="1"/>
<dbReference type="SMART" id="SM00332">
    <property type="entry name" value="PP2Cc"/>
    <property type="match status" value="1"/>
</dbReference>
<feature type="region of interest" description="Disordered" evidence="2">
    <location>
        <begin position="249"/>
        <end position="268"/>
    </location>
</feature>
<dbReference type="PROSITE" id="PS51746">
    <property type="entry name" value="PPM_2"/>
    <property type="match status" value="1"/>
</dbReference>
<evidence type="ECO:0000256" key="2">
    <source>
        <dbReference type="SAM" id="MobiDB-lite"/>
    </source>
</evidence>
<dbReference type="SUPFAM" id="SSF81606">
    <property type="entry name" value="PP2C-like"/>
    <property type="match status" value="1"/>
</dbReference>
<evidence type="ECO:0000259" key="3">
    <source>
        <dbReference type="PROSITE" id="PS51746"/>
    </source>
</evidence>
<keyword evidence="1" id="KW-0464">Manganese</keyword>
<dbReference type="InterPro" id="IPR039123">
    <property type="entry name" value="PPTC7"/>
</dbReference>
<proteinExistence type="inferred from homology"/>
<dbReference type="EMBL" id="VFQX01000016">
    <property type="protein sequence ID" value="KAF0981191.1"/>
    <property type="molecule type" value="Genomic_DNA"/>
</dbReference>
<dbReference type="GO" id="GO:0004722">
    <property type="term" value="F:protein serine/threonine phosphatase activity"/>
    <property type="evidence" value="ECO:0007669"/>
    <property type="project" value="UniProtKB-EC"/>
</dbReference>
<dbReference type="InterPro" id="IPR036457">
    <property type="entry name" value="PPM-type-like_dom_sf"/>
</dbReference>
<comment type="caution">
    <text evidence="4">The sequence shown here is derived from an EMBL/GenBank/DDBJ whole genome shotgun (WGS) entry which is preliminary data.</text>
</comment>
<feature type="region of interest" description="Disordered" evidence="2">
    <location>
        <begin position="93"/>
        <end position="146"/>
    </location>
</feature>
<comment type="cofactor">
    <cofactor evidence="1">
        <name>Mn(2+)</name>
        <dbReference type="ChEBI" id="CHEBI:29035"/>
    </cofactor>
</comment>
<dbReference type="InterPro" id="IPR001932">
    <property type="entry name" value="PPM-type_phosphatase-like_dom"/>
</dbReference>
<dbReference type="AlphaFoldDB" id="A0A6A5C2D0"/>
<dbReference type="VEuPathDB" id="AmoebaDB:FDP41_012979"/>
<feature type="compositionally biased region" description="Low complexity" evidence="2">
    <location>
        <begin position="136"/>
        <end position="146"/>
    </location>
</feature>
<feature type="domain" description="PPM-type phosphatase" evidence="3">
    <location>
        <begin position="287"/>
        <end position="550"/>
    </location>
</feature>
<dbReference type="Pfam" id="PF07228">
    <property type="entry name" value="SpoIIE"/>
    <property type="match status" value="1"/>
</dbReference>
<dbReference type="PANTHER" id="PTHR12320:SF1">
    <property type="entry name" value="PROTEIN PHOSPHATASE PTC7 HOMOLOG"/>
    <property type="match status" value="1"/>
</dbReference>
<evidence type="ECO:0000313" key="4">
    <source>
        <dbReference type="EMBL" id="KAF0981191.1"/>
    </source>
</evidence>
<dbReference type="RefSeq" id="XP_044565904.1">
    <property type="nucleotide sequence ID" value="XM_044703557.1"/>
</dbReference>
<evidence type="ECO:0000313" key="5">
    <source>
        <dbReference type="Proteomes" id="UP000444721"/>
    </source>
</evidence>
<gene>
    <name evidence="4" type="ORF">FDP41_012979</name>
</gene>
<comment type="catalytic activity">
    <reaction evidence="1">
        <text>O-phospho-L-threonyl-[protein] + H2O = L-threonyl-[protein] + phosphate</text>
        <dbReference type="Rhea" id="RHEA:47004"/>
        <dbReference type="Rhea" id="RHEA-COMP:11060"/>
        <dbReference type="Rhea" id="RHEA-COMP:11605"/>
        <dbReference type="ChEBI" id="CHEBI:15377"/>
        <dbReference type="ChEBI" id="CHEBI:30013"/>
        <dbReference type="ChEBI" id="CHEBI:43474"/>
        <dbReference type="ChEBI" id="CHEBI:61977"/>
        <dbReference type="EC" id="3.1.3.16"/>
    </reaction>
</comment>
<feature type="compositionally biased region" description="Basic and acidic residues" evidence="2">
    <location>
        <begin position="124"/>
        <end position="134"/>
    </location>
</feature>
<name>A0A6A5C2D0_NAEFO</name>
<dbReference type="Proteomes" id="UP000444721">
    <property type="component" value="Unassembled WGS sequence"/>
</dbReference>
<comment type="catalytic activity">
    <reaction evidence="1">
        <text>O-phospho-L-seryl-[protein] + H2O = L-seryl-[protein] + phosphate</text>
        <dbReference type="Rhea" id="RHEA:20629"/>
        <dbReference type="Rhea" id="RHEA-COMP:9863"/>
        <dbReference type="Rhea" id="RHEA-COMP:11604"/>
        <dbReference type="ChEBI" id="CHEBI:15377"/>
        <dbReference type="ChEBI" id="CHEBI:29999"/>
        <dbReference type="ChEBI" id="CHEBI:43474"/>
        <dbReference type="ChEBI" id="CHEBI:83421"/>
        <dbReference type="EC" id="3.1.3.16"/>
    </reaction>
</comment>
<protein>
    <recommendedName>
        <fullName evidence="1">Protein phosphatase</fullName>
        <ecNumber evidence="1">3.1.3.16</ecNumber>
    </recommendedName>
</protein>
<dbReference type="Gene3D" id="3.60.40.10">
    <property type="entry name" value="PPM-type phosphatase domain"/>
    <property type="match status" value="1"/>
</dbReference>
<accession>A0A6A5C2D0</accession>
<dbReference type="VEuPathDB" id="AmoebaDB:NF0123680"/>
<comment type="cofactor">
    <cofactor evidence="1">
        <name>Mg(2+)</name>
        <dbReference type="ChEBI" id="CHEBI:18420"/>
    </cofactor>
</comment>
<comment type="similarity">
    <text evidence="1">Belongs to the PP2C family.</text>
</comment>
<keyword evidence="1" id="KW-0378">Hydrolase</keyword>
<dbReference type="GeneID" id="68120194"/>
<keyword evidence="5" id="KW-1185">Reference proteome</keyword>